<proteinExistence type="predicted"/>
<comment type="caution">
    <text evidence="3">The sequence shown here is derived from an EMBL/GenBank/DDBJ whole genome shotgun (WGS) entry which is preliminary data.</text>
</comment>
<dbReference type="SUPFAM" id="SSF63748">
    <property type="entry name" value="Tudor/PWWP/MBT"/>
    <property type="match status" value="1"/>
</dbReference>
<dbReference type="CDD" id="cd05162">
    <property type="entry name" value="PWWP"/>
    <property type="match status" value="1"/>
</dbReference>
<accession>A0AAD3Y2C5</accession>
<reference evidence="3" key="1">
    <citation type="submission" date="2023-05" db="EMBL/GenBank/DDBJ databases">
        <title>Nepenthes gracilis genome sequencing.</title>
        <authorList>
            <person name="Fukushima K."/>
        </authorList>
    </citation>
    <scope>NUCLEOTIDE SEQUENCE</scope>
    <source>
        <strain evidence="3">SING2019-196</strain>
    </source>
</reference>
<dbReference type="PROSITE" id="PS50812">
    <property type="entry name" value="PWWP"/>
    <property type="match status" value="1"/>
</dbReference>
<dbReference type="AlphaFoldDB" id="A0AAD3Y2C5"/>
<keyword evidence="4" id="KW-1185">Reference proteome</keyword>
<gene>
    <name evidence="3" type="ORF">Nepgr_026309</name>
</gene>
<protein>
    <recommendedName>
        <fullName evidence="2">PWWP domain-containing protein</fullName>
    </recommendedName>
</protein>
<feature type="region of interest" description="Disordered" evidence="1">
    <location>
        <begin position="1"/>
        <end position="61"/>
    </location>
</feature>
<evidence type="ECO:0000313" key="4">
    <source>
        <dbReference type="Proteomes" id="UP001279734"/>
    </source>
</evidence>
<feature type="region of interest" description="Disordered" evidence="1">
    <location>
        <begin position="143"/>
        <end position="168"/>
    </location>
</feature>
<dbReference type="InterPro" id="IPR053063">
    <property type="entry name" value="PWWP_domain_containing_PDP"/>
</dbReference>
<name>A0AAD3Y2C5_NEPGR</name>
<evidence type="ECO:0000313" key="3">
    <source>
        <dbReference type="EMBL" id="GMH24466.1"/>
    </source>
</evidence>
<dbReference type="Gene3D" id="2.30.30.140">
    <property type="match status" value="1"/>
</dbReference>
<feature type="domain" description="PWWP" evidence="2">
    <location>
        <begin position="252"/>
        <end position="313"/>
    </location>
</feature>
<dbReference type="InterPro" id="IPR000313">
    <property type="entry name" value="PWWP_dom"/>
</dbReference>
<dbReference type="Proteomes" id="UP001279734">
    <property type="component" value="Unassembled WGS sequence"/>
</dbReference>
<dbReference type="EMBL" id="BSYO01000028">
    <property type="protein sequence ID" value="GMH24466.1"/>
    <property type="molecule type" value="Genomic_DNA"/>
</dbReference>
<sequence>MQQKPVSSSSENFPRAENVEKPAKTKTLAECYEPHSPVDKAMREASRSSDLNSLSNAPIGENRANGVRVFDGKRAASLMDGSSVDGGDDMGMTLTEFSIGKNVGSQLLGDLGGDGINKNSEMCVANVVPVDNLSGATGDCLSGKVDSEDDGDDSFSGKDGAAGENLISGGERDDELKIEFKTGRNLNEKVSKNDSNVNPDEKIVDICNSAPKRLKNRVLTGRKEETKELNAGQNVWEMEDGHGGHGDTKFAVGDFVWGKIKSHPWWPGRIFDPSNASEFALTYKHEGRLLVAYFGDGTFAWCKSQQLKSFAENFEEMSKQSSSKRLCQCCRKCCG</sequence>
<dbReference type="SMART" id="SM00293">
    <property type="entry name" value="PWWP"/>
    <property type="match status" value="1"/>
</dbReference>
<evidence type="ECO:0000256" key="1">
    <source>
        <dbReference type="SAM" id="MobiDB-lite"/>
    </source>
</evidence>
<dbReference type="Pfam" id="PF00855">
    <property type="entry name" value="PWWP"/>
    <property type="match status" value="1"/>
</dbReference>
<evidence type="ECO:0000259" key="2">
    <source>
        <dbReference type="PROSITE" id="PS50812"/>
    </source>
</evidence>
<organism evidence="3 4">
    <name type="scientific">Nepenthes gracilis</name>
    <name type="common">Slender pitcher plant</name>
    <dbReference type="NCBI Taxonomy" id="150966"/>
    <lineage>
        <taxon>Eukaryota</taxon>
        <taxon>Viridiplantae</taxon>
        <taxon>Streptophyta</taxon>
        <taxon>Embryophyta</taxon>
        <taxon>Tracheophyta</taxon>
        <taxon>Spermatophyta</taxon>
        <taxon>Magnoliopsida</taxon>
        <taxon>eudicotyledons</taxon>
        <taxon>Gunneridae</taxon>
        <taxon>Pentapetalae</taxon>
        <taxon>Caryophyllales</taxon>
        <taxon>Nepenthaceae</taxon>
        <taxon>Nepenthes</taxon>
    </lineage>
</organism>
<dbReference type="PANTHER" id="PTHR42851:SF12">
    <property type="entry name" value="PWWP DOMAIN PROTEIN"/>
    <property type="match status" value="1"/>
</dbReference>
<feature type="compositionally biased region" description="Polar residues" evidence="1">
    <location>
        <begin position="1"/>
        <end position="12"/>
    </location>
</feature>
<dbReference type="PANTHER" id="PTHR42851">
    <property type="entry name" value="ALDOLASE-RELATED"/>
    <property type="match status" value="1"/>
</dbReference>
<feature type="compositionally biased region" description="Basic and acidic residues" evidence="1">
    <location>
        <begin position="32"/>
        <end position="47"/>
    </location>
</feature>